<organism evidence="3 4">
    <name type="scientific">Anaeromassilibacillus senegalensis</name>
    <dbReference type="NCBI Taxonomy" id="1673717"/>
    <lineage>
        <taxon>Bacteria</taxon>
        <taxon>Bacillati</taxon>
        <taxon>Bacillota</taxon>
        <taxon>Clostridia</taxon>
        <taxon>Eubacteriales</taxon>
        <taxon>Acutalibacteraceae</taxon>
        <taxon>Anaeromassilibacillus</taxon>
    </lineage>
</organism>
<accession>A0ABS9MHP3</accession>
<dbReference type="EMBL" id="JAKNHQ010000005">
    <property type="protein sequence ID" value="MCG4610335.1"/>
    <property type="molecule type" value="Genomic_DNA"/>
</dbReference>
<keyword evidence="2" id="KW-0678">Repressor</keyword>
<evidence type="ECO:0000313" key="3">
    <source>
        <dbReference type="EMBL" id="MCG4610335.1"/>
    </source>
</evidence>
<dbReference type="HAMAP" id="MF_01477">
    <property type="entry name" value="Iojap_RsfS"/>
    <property type="match status" value="1"/>
</dbReference>
<sequence>MTSLELAKEAVQILDKKKGMDLKLIGIRDISVLADYFVIATGTSSTHVKALADEVEFQLKERHSIATEHTEGYRSNSWILLDYGNVIVHVFTEESRAFYDLDRLWQDGETVDITEILKANEE</sequence>
<dbReference type="Pfam" id="PF02410">
    <property type="entry name" value="RsfS"/>
    <property type="match status" value="1"/>
</dbReference>
<dbReference type="InterPro" id="IPR004394">
    <property type="entry name" value="Iojap/RsfS/C7orf30"/>
</dbReference>
<comment type="function">
    <text evidence="2">Functions as a ribosomal silencing factor. Interacts with ribosomal protein uL14 (rplN), blocking formation of intersubunit bridge B8. Prevents association of the 30S and 50S ribosomal subunits and the formation of functional ribosomes, thus repressing translation.</text>
</comment>
<comment type="similarity">
    <text evidence="1 2">Belongs to the Iojap/RsfS family.</text>
</comment>
<reference evidence="3 4" key="1">
    <citation type="submission" date="2022-01" db="EMBL/GenBank/DDBJ databases">
        <title>Collection of gut derived symbiotic bacterial strains cultured from healthy donors.</title>
        <authorList>
            <person name="Lin H."/>
            <person name="Kohout C."/>
            <person name="Waligurski E."/>
            <person name="Pamer E.G."/>
        </authorList>
    </citation>
    <scope>NUCLEOTIDE SEQUENCE [LARGE SCALE GENOMIC DNA]</scope>
    <source>
        <strain evidence="3 4">DFI.7.58</strain>
    </source>
</reference>
<evidence type="ECO:0000256" key="1">
    <source>
        <dbReference type="ARBA" id="ARBA00010574"/>
    </source>
</evidence>
<dbReference type="PANTHER" id="PTHR21043:SF0">
    <property type="entry name" value="MITOCHONDRIAL ASSEMBLY OF RIBOSOMAL LARGE SUBUNIT PROTEIN 1"/>
    <property type="match status" value="1"/>
</dbReference>
<evidence type="ECO:0000313" key="4">
    <source>
        <dbReference type="Proteomes" id="UP001298681"/>
    </source>
</evidence>
<dbReference type="PANTHER" id="PTHR21043">
    <property type="entry name" value="IOJAP SUPERFAMILY ORTHOLOG"/>
    <property type="match status" value="1"/>
</dbReference>
<keyword evidence="2" id="KW-0810">Translation regulation</keyword>
<dbReference type="Proteomes" id="UP001298681">
    <property type="component" value="Unassembled WGS sequence"/>
</dbReference>
<dbReference type="SUPFAM" id="SSF81301">
    <property type="entry name" value="Nucleotidyltransferase"/>
    <property type="match status" value="1"/>
</dbReference>
<dbReference type="NCBIfam" id="TIGR00090">
    <property type="entry name" value="rsfS_iojap_ybeB"/>
    <property type="match status" value="1"/>
</dbReference>
<protein>
    <recommendedName>
        <fullName evidence="2">Ribosomal silencing factor RsfS</fullName>
    </recommendedName>
</protein>
<comment type="subcellular location">
    <subcellularLocation>
        <location evidence="2">Cytoplasm</location>
    </subcellularLocation>
</comment>
<name>A0ABS9MHP3_9FIRM</name>
<comment type="caution">
    <text evidence="3">The sequence shown here is derived from an EMBL/GenBank/DDBJ whole genome shotgun (WGS) entry which is preliminary data.</text>
</comment>
<keyword evidence="2" id="KW-0963">Cytoplasm</keyword>
<gene>
    <name evidence="2 3" type="primary">rsfS</name>
    <name evidence="3" type="ORF">L0P57_05250</name>
</gene>
<proteinExistence type="inferred from homology"/>
<dbReference type="Gene3D" id="3.30.460.10">
    <property type="entry name" value="Beta Polymerase, domain 2"/>
    <property type="match status" value="1"/>
</dbReference>
<dbReference type="InterPro" id="IPR043519">
    <property type="entry name" value="NT_sf"/>
</dbReference>
<keyword evidence="4" id="KW-1185">Reference proteome</keyword>
<evidence type="ECO:0000256" key="2">
    <source>
        <dbReference type="HAMAP-Rule" id="MF_01477"/>
    </source>
</evidence>
<dbReference type="RefSeq" id="WP_087232869.1">
    <property type="nucleotide sequence ID" value="NZ_JAKNHQ010000005.1"/>
</dbReference>
<comment type="subunit">
    <text evidence="2">Interacts with ribosomal protein uL14 (rplN).</text>
</comment>